<dbReference type="STRING" id="1121922.GCA_000428905_02045"/>
<keyword evidence="3" id="KW-0560">Oxidoreductase</keyword>
<evidence type="ECO:0000313" key="4">
    <source>
        <dbReference type="Proteomes" id="UP000006251"/>
    </source>
</evidence>
<dbReference type="Gene3D" id="2.60.40.200">
    <property type="entry name" value="Superoxide dismutase, copper/zinc binding domain"/>
    <property type="match status" value="1"/>
</dbReference>
<evidence type="ECO:0000259" key="2">
    <source>
        <dbReference type="Pfam" id="PF00080"/>
    </source>
</evidence>
<organism evidence="3 4">
    <name type="scientific">Brumicola pallidula DSM 14239 = ACAM 615</name>
    <dbReference type="NCBI Taxonomy" id="1121922"/>
    <lineage>
        <taxon>Bacteria</taxon>
        <taxon>Pseudomonadati</taxon>
        <taxon>Pseudomonadota</taxon>
        <taxon>Gammaproteobacteria</taxon>
        <taxon>Alteromonadales</taxon>
        <taxon>Alteromonadaceae</taxon>
        <taxon>Brumicola</taxon>
    </lineage>
</organism>
<dbReference type="AlphaFoldDB" id="K6Z2J2"/>
<dbReference type="SUPFAM" id="SSF49329">
    <property type="entry name" value="Cu,Zn superoxide dismutase-like"/>
    <property type="match status" value="1"/>
</dbReference>
<dbReference type="GO" id="GO:0005507">
    <property type="term" value="F:copper ion binding"/>
    <property type="evidence" value="ECO:0007669"/>
    <property type="project" value="InterPro"/>
</dbReference>
<dbReference type="CDD" id="cd00305">
    <property type="entry name" value="Cu-Zn_Superoxide_Dismutase"/>
    <property type="match status" value="1"/>
</dbReference>
<sequence length="166" mass="17057">MSQVEVMPDSTEMPEAEAFVRDIQMADGTTLGSVSLTDLAEGGIQVTISISGLDGAGTHAMHFHEKGLCEAPGFTSSGGHFNPTNVSHGTMSPDGPHAGDMMNIEVTSDGTGTLTVVNERVSIRGDYGLPALIDDDGAALIIHEKADDFTTQPTGAAGGRIGCAVL</sequence>
<name>K6Z2J2_9ALTE</name>
<evidence type="ECO:0000256" key="1">
    <source>
        <dbReference type="ARBA" id="ARBA00010457"/>
    </source>
</evidence>
<dbReference type="InterPro" id="IPR024134">
    <property type="entry name" value="SOD_Cu/Zn_/chaperone"/>
</dbReference>
<protein>
    <submittedName>
        <fullName evidence="3">Cu/Zn superoxide dismutase</fullName>
        <ecNumber evidence="3">1.15.1.1</ecNumber>
    </submittedName>
</protein>
<dbReference type="EC" id="1.15.1.1" evidence="3"/>
<gene>
    <name evidence="3" type="primary">sodC</name>
    <name evidence="3" type="ORF">GPAL_3579</name>
</gene>
<proteinExistence type="inferred from homology"/>
<dbReference type="InterPro" id="IPR036423">
    <property type="entry name" value="SOD-like_Cu/Zn_dom_sf"/>
</dbReference>
<reference evidence="4" key="1">
    <citation type="journal article" date="2014" name="Environ. Microbiol.">
        <title>Comparative genomics of the marine bacterial genus Glaciecola reveals the high degree of genomic diversity and genomic characteristic for cold adaptation.</title>
        <authorList>
            <person name="Qin Q.L."/>
            <person name="Xie B.B."/>
            <person name="Yu Y."/>
            <person name="Shu Y.L."/>
            <person name="Rong J.C."/>
            <person name="Zhang Y.J."/>
            <person name="Zhao D.L."/>
            <person name="Chen X.L."/>
            <person name="Zhang X.Y."/>
            <person name="Chen B."/>
            <person name="Zhou B.C."/>
            <person name="Zhang Y.Z."/>
        </authorList>
    </citation>
    <scope>NUCLEOTIDE SEQUENCE [LARGE SCALE GENOMIC DNA]</scope>
    <source>
        <strain evidence="4">ACAM 615</strain>
    </source>
</reference>
<dbReference type="Proteomes" id="UP000006251">
    <property type="component" value="Unassembled WGS sequence"/>
</dbReference>
<feature type="domain" description="Superoxide dismutase copper/zinc binding" evidence="2">
    <location>
        <begin position="32"/>
        <end position="165"/>
    </location>
</feature>
<keyword evidence="4" id="KW-1185">Reference proteome</keyword>
<evidence type="ECO:0000313" key="3">
    <source>
        <dbReference type="EMBL" id="GAC30421.1"/>
    </source>
</evidence>
<comment type="caution">
    <text evidence="3">The sequence shown here is derived from an EMBL/GenBank/DDBJ whole genome shotgun (WGS) entry which is preliminary data.</text>
</comment>
<dbReference type="Pfam" id="PF00080">
    <property type="entry name" value="Sod_Cu"/>
    <property type="match status" value="1"/>
</dbReference>
<comment type="similarity">
    <text evidence="1">Belongs to the Cu-Zn superoxide dismutase family.</text>
</comment>
<dbReference type="InterPro" id="IPR001424">
    <property type="entry name" value="SOD_Cu_Zn_dom"/>
</dbReference>
<accession>K6Z2J2</accession>
<dbReference type="GO" id="GO:0004784">
    <property type="term" value="F:superoxide dismutase activity"/>
    <property type="evidence" value="ECO:0007669"/>
    <property type="project" value="UniProtKB-EC"/>
</dbReference>
<dbReference type="EMBL" id="BAEQ01000056">
    <property type="protein sequence ID" value="GAC30421.1"/>
    <property type="molecule type" value="Genomic_DNA"/>
</dbReference>
<dbReference type="PANTHER" id="PTHR10003">
    <property type="entry name" value="SUPEROXIDE DISMUTASE CU-ZN -RELATED"/>
    <property type="match status" value="1"/>
</dbReference>